<gene>
    <name evidence="1" type="primary">tpx_1</name>
    <name evidence="1" type="ORF">NCTC12278_01058</name>
</gene>
<keyword evidence="1" id="KW-0560">Oxidoreductase</keyword>
<keyword evidence="2" id="KW-1185">Reference proteome</keyword>
<dbReference type="Gene3D" id="3.40.30.10">
    <property type="entry name" value="Glutaredoxin"/>
    <property type="match status" value="1"/>
</dbReference>
<reference evidence="1 2" key="1">
    <citation type="submission" date="2018-06" db="EMBL/GenBank/DDBJ databases">
        <authorList>
            <consortium name="Pathogen Informatics"/>
            <person name="Doyle S."/>
        </authorList>
    </citation>
    <scope>NUCLEOTIDE SEQUENCE [LARGE SCALE GENOMIC DNA]</scope>
    <source>
        <strain evidence="1 2">NCTC12278</strain>
    </source>
</reference>
<accession>A0A2X3VM30</accession>
<protein>
    <submittedName>
        <fullName evidence="1">Lipid hydroperoxide peroxidase</fullName>
        <ecNumber evidence="1">1.11.1.-</ecNumber>
    </submittedName>
</protein>
<dbReference type="GO" id="GO:0004601">
    <property type="term" value="F:peroxidase activity"/>
    <property type="evidence" value="ECO:0007669"/>
    <property type="project" value="UniProtKB-KW"/>
</dbReference>
<name>A0A2X3VM30_9STRE</name>
<dbReference type="AlphaFoldDB" id="A0A2X3VM30"/>
<dbReference type="EC" id="1.11.1.-" evidence="1"/>
<evidence type="ECO:0000313" key="1">
    <source>
        <dbReference type="EMBL" id="SQF40488.1"/>
    </source>
</evidence>
<organism evidence="1 2">
    <name type="scientific">Streptococcus ferus</name>
    <dbReference type="NCBI Taxonomy" id="1345"/>
    <lineage>
        <taxon>Bacteria</taxon>
        <taxon>Bacillati</taxon>
        <taxon>Bacillota</taxon>
        <taxon>Bacilli</taxon>
        <taxon>Lactobacillales</taxon>
        <taxon>Streptococcaceae</taxon>
        <taxon>Streptococcus</taxon>
    </lineage>
</organism>
<dbReference type="Proteomes" id="UP000249495">
    <property type="component" value="Chromosome 1"/>
</dbReference>
<evidence type="ECO:0000313" key="2">
    <source>
        <dbReference type="Proteomes" id="UP000249495"/>
    </source>
</evidence>
<proteinExistence type="predicted"/>
<dbReference type="EMBL" id="LS483343">
    <property type="protein sequence ID" value="SQF40488.1"/>
    <property type="molecule type" value="Genomic_DNA"/>
</dbReference>
<dbReference type="KEGG" id="sfer:NCTC12278_01058"/>
<keyword evidence="1" id="KW-0575">Peroxidase</keyword>
<sequence>MDQWDVIGHKVHQLEGQLYQKELHLLPRAVFVLDETNQISYVEYLDEMSQHPDYDAALEAVK</sequence>